<dbReference type="Proteomes" id="UP000279236">
    <property type="component" value="Unassembled WGS sequence"/>
</dbReference>
<accession>A0A427Y6W0</accession>
<dbReference type="OrthoDB" id="629492at2759"/>
<name>A0A427Y6W0_9TREE</name>
<dbReference type="RefSeq" id="XP_028479618.1">
    <property type="nucleotide sequence ID" value="XM_028620646.1"/>
</dbReference>
<comment type="caution">
    <text evidence="2">The sequence shown here is derived from an EMBL/GenBank/DDBJ whole genome shotgun (WGS) entry which is preliminary data.</text>
</comment>
<gene>
    <name evidence="2" type="ORF">EHS24_005108</name>
</gene>
<dbReference type="EMBL" id="RSCE01000002">
    <property type="protein sequence ID" value="RSH86833.1"/>
    <property type="molecule type" value="Genomic_DNA"/>
</dbReference>
<keyword evidence="3" id="KW-1185">Reference proteome</keyword>
<dbReference type="GeneID" id="39589651"/>
<feature type="compositionally biased region" description="Basic and acidic residues" evidence="1">
    <location>
        <begin position="26"/>
        <end position="39"/>
    </location>
</feature>
<evidence type="ECO:0000256" key="1">
    <source>
        <dbReference type="SAM" id="MobiDB-lite"/>
    </source>
</evidence>
<organism evidence="2 3">
    <name type="scientific">Apiotrichum porosum</name>
    <dbReference type="NCBI Taxonomy" id="105984"/>
    <lineage>
        <taxon>Eukaryota</taxon>
        <taxon>Fungi</taxon>
        <taxon>Dikarya</taxon>
        <taxon>Basidiomycota</taxon>
        <taxon>Agaricomycotina</taxon>
        <taxon>Tremellomycetes</taxon>
        <taxon>Trichosporonales</taxon>
        <taxon>Trichosporonaceae</taxon>
        <taxon>Apiotrichum</taxon>
    </lineage>
</organism>
<evidence type="ECO:0000313" key="2">
    <source>
        <dbReference type="EMBL" id="RSH86833.1"/>
    </source>
</evidence>
<reference evidence="2 3" key="1">
    <citation type="submission" date="2018-11" db="EMBL/GenBank/DDBJ databases">
        <title>Genome sequence of Apiotrichum porosum DSM 27194.</title>
        <authorList>
            <person name="Aliyu H."/>
            <person name="Gorte O."/>
            <person name="Ochsenreither K."/>
        </authorList>
    </citation>
    <scope>NUCLEOTIDE SEQUENCE [LARGE SCALE GENOMIC DNA]</scope>
    <source>
        <strain evidence="2 3">DSM 27194</strain>
    </source>
</reference>
<feature type="region of interest" description="Disordered" evidence="1">
    <location>
        <begin position="1"/>
        <end position="40"/>
    </location>
</feature>
<sequence length="412" mass="47177">MSVHAPSQDVGSSKKRLASSPPPTTHPREHSNDQKRLKTEISPSKVTDVLATDNVVHASPSILDHSAFPHIMDLIIQHPATWVPMRLTCKTYCSKVEALMYRHIVIRGYQWADGSDYSEYEFHPIFPSKPTTTIRVLSPHLPDLPGFHGELEDTHKSRGQRLYFGRHLKHTKVVDLPFGICQDQVRRILTRRLSVQMVRLYWDAQFAYLSNRLHIVRPSTLVFMHPEYLDIEYSRGSKGVAMALPGATKRVIINGLYSRDTGPSIYCKPLPAKDNDQYTQDFVFILHPWRSSTFSFGNTKEKPTWNHAKWKEFVVVILELLVHSKNRDKPHIAFVDAPSAPCGPPKSPPFQSFSHQLVHVLRYALAKAGYPAPQIKDHLANIEFITKEEHADRVPYDQFLLEYAPPPYVLRR</sequence>
<proteinExistence type="predicted"/>
<dbReference type="AlphaFoldDB" id="A0A427Y6W0"/>
<protein>
    <submittedName>
        <fullName evidence="2">Uncharacterized protein</fullName>
    </submittedName>
</protein>
<evidence type="ECO:0000313" key="3">
    <source>
        <dbReference type="Proteomes" id="UP000279236"/>
    </source>
</evidence>